<evidence type="ECO:0000256" key="5">
    <source>
        <dbReference type="ARBA" id="ARBA00023136"/>
    </source>
</evidence>
<dbReference type="InterPro" id="IPR002528">
    <property type="entry name" value="MATE_fam"/>
</dbReference>
<dbReference type="NCBIfam" id="TIGR00797">
    <property type="entry name" value="matE"/>
    <property type="match status" value="1"/>
</dbReference>
<feature type="transmembrane region" description="Helical" evidence="6">
    <location>
        <begin position="134"/>
        <end position="158"/>
    </location>
</feature>
<dbReference type="InterPro" id="IPR044644">
    <property type="entry name" value="DinF-like"/>
</dbReference>
<name>A0AA47KKZ2_9GAMM</name>
<dbReference type="GO" id="GO:0005886">
    <property type="term" value="C:plasma membrane"/>
    <property type="evidence" value="ECO:0007669"/>
    <property type="project" value="TreeGrafter"/>
</dbReference>
<feature type="transmembrane region" description="Helical" evidence="6">
    <location>
        <begin position="309"/>
        <end position="337"/>
    </location>
</feature>
<evidence type="ECO:0000256" key="1">
    <source>
        <dbReference type="ARBA" id="ARBA00004141"/>
    </source>
</evidence>
<evidence type="ECO:0000256" key="4">
    <source>
        <dbReference type="ARBA" id="ARBA00022989"/>
    </source>
</evidence>
<feature type="transmembrane region" description="Helical" evidence="6">
    <location>
        <begin position="412"/>
        <end position="436"/>
    </location>
</feature>
<proteinExistence type="inferred from homology"/>
<dbReference type="AlphaFoldDB" id="A0AA47KKZ2"/>
<dbReference type="NCBIfam" id="NF007690">
    <property type="entry name" value="PRK10367.1"/>
    <property type="match status" value="1"/>
</dbReference>
<evidence type="ECO:0000313" key="7">
    <source>
        <dbReference type="EMBL" id="WBA08752.1"/>
    </source>
</evidence>
<dbReference type="PANTHER" id="PTHR42893">
    <property type="entry name" value="PROTEIN DETOXIFICATION 44, CHLOROPLASTIC-RELATED"/>
    <property type="match status" value="1"/>
</dbReference>
<feature type="transmembrane region" description="Helical" evidence="6">
    <location>
        <begin position="390"/>
        <end position="406"/>
    </location>
</feature>
<dbReference type="PANTHER" id="PTHR42893:SF46">
    <property type="entry name" value="PROTEIN DETOXIFICATION 44, CHLOROPLASTIC"/>
    <property type="match status" value="1"/>
</dbReference>
<dbReference type="EMBL" id="CP114588">
    <property type="protein sequence ID" value="WBA08752.1"/>
    <property type="molecule type" value="Genomic_DNA"/>
</dbReference>
<comment type="subcellular location">
    <subcellularLocation>
        <location evidence="1">Membrane</location>
        <topology evidence="1">Multi-pass membrane protein</topology>
    </subcellularLocation>
</comment>
<feature type="transmembrane region" description="Helical" evidence="6">
    <location>
        <begin position="245"/>
        <end position="264"/>
    </location>
</feature>
<feature type="transmembrane region" description="Helical" evidence="6">
    <location>
        <begin position="270"/>
        <end position="288"/>
    </location>
</feature>
<keyword evidence="3 6" id="KW-0812">Transmembrane</keyword>
<evidence type="ECO:0000256" key="3">
    <source>
        <dbReference type="ARBA" id="ARBA00022692"/>
    </source>
</evidence>
<feature type="transmembrane region" description="Helical" evidence="6">
    <location>
        <begin position="46"/>
        <end position="68"/>
    </location>
</feature>
<dbReference type="RefSeq" id="WP_269579118.1">
    <property type="nucleotide sequence ID" value="NZ_CP114588.1"/>
</dbReference>
<feature type="transmembrane region" description="Helical" evidence="6">
    <location>
        <begin position="165"/>
        <end position="186"/>
    </location>
</feature>
<evidence type="ECO:0000313" key="8">
    <source>
        <dbReference type="Proteomes" id="UP001164748"/>
    </source>
</evidence>
<accession>A0AA47KKZ2</accession>
<dbReference type="GO" id="GO:0015297">
    <property type="term" value="F:antiporter activity"/>
    <property type="evidence" value="ECO:0007669"/>
    <property type="project" value="InterPro"/>
</dbReference>
<sequence>MWQSLTQRELHWRVLSLALPMVISNITVPLLGLVDAAVIGHLEHAWYLGGVAVGSTMINVTFWLLGFLRMATTGFTAQAYGANDNRELAATFVRGATLAGLLAALLIALHVPILEGVMHVSDASAEVKHYASQYFSIRIFSAPATLMNLVIMGWLLGAQNARQPMWLLIVVNSANIVLDLLFVVGLDMKVEGAAAASVVADYLGLMLGLYFVKGIWQSRQLPTVRSVFERGLTGMSRLLKLNRDIFLRSLSLQLAFTFMTFQGATLGDEIVAANAVLMSFLMLISFAMDGFAYAMEAMVGRAIGAQSKSALLVSLIGSTFWSLVICLAITLAFGVAGRHIIALISNIEVVRDQAARYLPWLVAMPLVSMWCFLLDGIFIGATRGKDMRNGMFVATAGFFAAWWLAQDWGNHALWLAMLTFMALRGLSLAVCFVYHWRRDSFFDVTH</sequence>
<dbReference type="Pfam" id="PF01554">
    <property type="entry name" value="MatE"/>
    <property type="match status" value="2"/>
</dbReference>
<comment type="similarity">
    <text evidence="2">Belongs to the multi antimicrobial extrusion (MATE) (TC 2.A.66.1) family.</text>
</comment>
<keyword evidence="5 6" id="KW-0472">Membrane</keyword>
<feature type="transmembrane region" description="Helical" evidence="6">
    <location>
        <begin position="357"/>
        <end position="378"/>
    </location>
</feature>
<feature type="transmembrane region" description="Helical" evidence="6">
    <location>
        <begin position="192"/>
        <end position="212"/>
    </location>
</feature>
<dbReference type="CDD" id="cd13136">
    <property type="entry name" value="MATE_DinF_like"/>
    <property type="match status" value="1"/>
</dbReference>
<reference evidence="7" key="1">
    <citation type="submission" date="2022-09" db="EMBL/GenBank/DDBJ databases">
        <authorList>
            <person name="Li Z.-J."/>
        </authorList>
    </citation>
    <scope>NUCLEOTIDE SEQUENCE</scope>
    <source>
        <strain evidence="7">TGB11</strain>
    </source>
</reference>
<dbReference type="Proteomes" id="UP001164748">
    <property type="component" value="Chromosome"/>
</dbReference>
<evidence type="ECO:0000256" key="2">
    <source>
        <dbReference type="ARBA" id="ARBA00010199"/>
    </source>
</evidence>
<feature type="transmembrane region" description="Helical" evidence="6">
    <location>
        <begin position="88"/>
        <end position="114"/>
    </location>
</feature>
<dbReference type="GO" id="GO:0042910">
    <property type="term" value="F:xenobiotic transmembrane transporter activity"/>
    <property type="evidence" value="ECO:0007669"/>
    <property type="project" value="InterPro"/>
</dbReference>
<organism evidence="7 8">
    <name type="scientific">Salinivibrio kushneri</name>
    <dbReference type="NCBI Taxonomy" id="1908198"/>
    <lineage>
        <taxon>Bacteria</taxon>
        <taxon>Pseudomonadati</taxon>
        <taxon>Pseudomonadota</taxon>
        <taxon>Gammaproteobacteria</taxon>
        <taxon>Vibrionales</taxon>
        <taxon>Vibrionaceae</taxon>
        <taxon>Salinivibrio</taxon>
    </lineage>
</organism>
<keyword evidence="4 6" id="KW-1133">Transmembrane helix</keyword>
<protein>
    <submittedName>
        <fullName evidence="7">MATE family efflux transporter DinF</fullName>
    </submittedName>
</protein>
<feature type="transmembrane region" description="Helical" evidence="6">
    <location>
        <begin position="12"/>
        <end position="34"/>
    </location>
</feature>
<gene>
    <name evidence="7" type="primary">dinF</name>
    <name evidence="7" type="ORF">N8M53_00535</name>
</gene>
<evidence type="ECO:0000256" key="6">
    <source>
        <dbReference type="SAM" id="Phobius"/>
    </source>
</evidence>